<proteinExistence type="predicted"/>
<gene>
    <name evidence="2" type="ORF">EHS15_03395</name>
</gene>
<dbReference type="OrthoDB" id="332186at2"/>
<evidence type="ECO:0000313" key="2">
    <source>
        <dbReference type="EMBL" id="TGN20277.1"/>
    </source>
</evidence>
<organism evidence="2 3">
    <name type="scientific">Leptospira idonii</name>
    <dbReference type="NCBI Taxonomy" id="1193500"/>
    <lineage>
        <taxon>Bacteria</taxon>
        <taxon>Pseudomonadati</taxon>
        <taxon>Spirochaetota</taxon>
        <taxon>Spirochaetia</taxon>
        <taxon>Leptospirales</taxon>
        <taxon>Leptospiraceae</taxon>
        <taxon>Leptospira</taxon>
    </lineage>
</organism>
<dbReference type="NCBIfam" id="NF047708">
    <property type="entry name" value="LIC20153_fam"/>
    <property type="match status" value="1"/>
</dbReference>
<feature type="signal peptide" evidence="1">
    <location>
        <begin position="1"/>
        <end position="22"/>
    </location>
</feature>
<evidence type="ECO:0008006" key="4">
    <source>
        <dbReference type="Google" id="ProtNLM"/>
    </source>
</evidence>
<dbReference type="RefSeq" id="WP_135759142.1">
    <property type="nucleotide sequence ID" value="NZ_RQHW01000013.1"/>
</dbReference>
<reference evidence="2" key="1">
    <citation type="journal article" date="2019" name="PLoS Negl. Trop. Dis.">
        <title>Revisiting the worldwide diversity of Leptospira species in the environment.</title>
        <authorList>
            <person name="Vincent A.T."/>
            <person name="Schiettekatte O."/>
            <person name="Bourhy P."/>
            <person name="Veyrier F.J."/>
            <person name="Picardeau M."/>
        </authorList>
    </citation>
    <scope>NUCLEOTIDE SEQUENCE [LARGE SCALE GENOMIC DNA]</scope>
    <source>
        <strain evidence="2">201300427</strain>
    </source>
</reference>
<evidence type="ECO:0000313" key="3">
    <source>
        <dbReference type="Proteomes" id="UP000298058"/>
    </source>
</evidence>
<dbReference type="EMBL" id="RQHW01000013">
    <property type="protein sequence ID" value="TGN20277.1"/>
    <property type="molecule type" value="Genomic_DNA"/>
</dbReference>
<feature type="chain" id="PRO_5020186768" description="Lipoprotein" evidence="1">
    <location>
        <begin position="23"/>
        <end position="188"/>
    </location>
</feature>
<keyword evidence="3" id="KW-1185">Reference proteome</keyword>
<sequence length="188" mass="19619">MTHLKKISFGISLLLVTSLAFAGCKKEEKNDDTQNTLVLLAAALNNPGDCAVTAGTRTTNTFTTDLTTASSAKSGVITQVGTVPIVGHQTSVLKITAKVGTTVAVTGKAFGIVYKSENCPLTTAVAQTVTTFTYAGNATDSSSQFTNSHEINGTSTLTFAQAGTHYYFFYAIPSRGQAATVTYAVTNL</sequence>
<comment type="caution">
    <text evidence="2">The sequence shown here is derived from an EMBL/GenBank/DDBJ whole genome shotgun (WGS) entry which is preliminary data.</text>
</comment>
<keyword evidence="1" id="KW-0732">Signal</keyword>
<name>A0A4R9M3H3_9LEPT</name>
<accession>A0A4R9M3H3</accession>
<protein>
    <recommendedName>
        <fullName evidence="4">Lipoprotein</fullName>
    </recommendedName>
</protein>
<dbReference type="PROSITE" id="PS51257">
    <property type="entry name" value="PROKAR_LIPOPROTEIN"/>
    <property type="match status" value="1"/>
</dbReference>
<dbReference type="Proteomes" id="UP000298058">
    <property type="component" value="Unassembled WGS sequence"/>
</dbReference>
<evidence type="ECO:0000256" key="1">
    <source>
        <dbReference type="SAM" id="SignalP"/>
    </source>
</evidence>
<dbReference type="AlphaFoldDB" id="A0A4R9M3H3"/>